<sequence>MPTAHLSDNDAFVYYEDSGALADARDYTTIVLVHGYSLNSAIFRRLLPHAPAYGLRIFTMNMRDYHGSSTYSAEEVAAMDGPDPALHAAAMRRFGRDIAGFLTYVCTTQGVPPLAIAGGRKTGGVALVTWSLSNIAPLAILGDPDTLDGDSATVLAAYLRTMVLYAPDCPSIVLGEAPQRELHFPLFSAEVPHAQKPTAFAQWVSSHFAPPPPAAAPPRLTADALHACAVLPAQPPTLCALAPDELAATFEPGVIDRSGRILWCAGLPAVLRRCVRRTLLDGGAVLPDVNVVVLWCDQSIWMCVWAAQVLVDTLQEAPVDGGRKRWTDIVRVENANHFIHWEEPERFVRLLNEVI</sequence>
<reference evidence="1 2" key="1">
    <citation type="journal article" date="2014" name="PLoS Genet.">
        <title>Analysis of the Phlebiopsis gigantea genome, transcriptome and secretome provides insight into its pioneer colonization strategies of wood.</title>
        <authorList>
            <person name="Hori C."/>
            <person name="Ishida T."/>
            <person name="Igarashi K."/>
            <person name="Samejima M."/>
            <person name="Suzuki H."/>
            <person name="Master E."/>
            <person name="Ferreira P."/>
            <person name="Ruiz-Duenas F.J."/>
            <person name="Held B."/>
            <person name="Canessa P."/>
            <person name="Larrondo L.F."/>
            <person name="Schmoll M."/>
            <person name="Druzhinina I.S."/>
            <person name="Kubicek C.P."/>
            <person name="Gaskell J.A."/>
            <person name="Kersten P."/>
            <person name="St John F."/>
            <person name="Glasner J."/>
            <person name="Sabat G."/>
            <person name="Splinter BonDurant S."/>
            <person name="Syed K."/>
            <person name="Yadav J."/>
            <person name="Mgbeahuruike A.C."/>
            <person name="Kovalchuk A."/>
            <person name="Asiegbu F.O."/>
            <person name="Lackner G."/>
            <person name="Hoffmeister D."/>
            <person name="Rencoret J."/>
            <person name="Gutierrez A."/>
            <person name="Sun H."/>
            <person name="Lindquist E."/>
            <person name="Barry K."/>
            <person name="Riley R."/>
            <person name="Grigoriev I.V."/>
            <person name="Henrissat B."/>
            <person name="Kues U."/>
            <person name="Berka R.M."/>
            <person name="Martinez A.T."/>
            <person name="Covert S.F."/>
            <person name="Blanchette R.A."/>
            <person name="Cullen D."/>
        </authorList>
    </citation>
    <scope>NUCLEOTIDE SEQUENCE [LARGE SCALE GENOMIC DNA]</scope>
    <source>
        <strain evidence="1 2">11061_1 CR5-6</strain>
    </source>
</reference>
<dbReference type="EMBL" id="KN840453">
    <property type="protein sequence ID" value="KIP10561.1"/>
    <property type="molecule type" value="Genomic_DNA"/>
</dbReference>
<dbReference type="InterPro" id="IPR029058">
    <property type="entry name" value="AB_hydrolase_fold"/>
</dbReference>
<accession>A0A0C3S4A6</accession>
<proteinExistence type="predicted"/>
<dbReference type="OrthoDB" id="3466517at2759"/>
<dbReference type="AlphaFoldDB" id="A0A0C3S4A6"/>
<protein>
    <submittedName>
        <fullName evidence="1">Uncharacterized protein</fullName>
    </submittedName>
</protein>
<organism evidence="1 2">
    <name type="scientific">Phlebiopsis gigantea (strain 11061_1 CR5-6)</name>
    <name type="common">White-rot fungus</name>
    <name type="synonym">Peniophora gigantea</name>
    <dbReference type="NCBI Taxonomy" id="745531"/>
    <lineage>
        <taxon>Eukaryota</taxon>
        <taxon>Fungi</taxon>
        <taxon>Dikarya</taxon>
        <taxon>Basidiomycota</taxon>
        <taxon>Agaricomycotina</taxon>
        <taxon>Agaricomycetes</taxon>
        <taxon>Polyporales</taxon>
        <taxon>Phanerochaetaceae</taxon>
        <taxon>Phlebiopsis</taxon>
    </lineage>
</organism>
<name>A0A0C3S4A6_PHLG1</name>
<dbReference type="HOGENOM" id="CLU_045014_0_0_1"/>
<dbReference type="SUPFAM" id="SSF53474">
    <property type="entry name" value="alpha/beta-Hydrolases"/>
    <property type="match status" value="1"/>
</dbReference>
<keyword evidence="2" id="KW-1185">Reference proteome</keyword>
<gene>
    <name evidence="1" type="ORF">PHLGIDRAFT_495392</name>
</gene>
<evidence type="ECO:0000313" key="2">
    <source>
        <dbReference type="Proteomes" id="UP000053257"/>
    </source>
</evidence>
<dbReference type="Gene3D" id="3.40.50.1820">
    <property type="entry name" value="alpha/beta hydrolase"/>
    <property type="match status" value="1"/>
</dbReference>
<evidence type="ECO:0000313" key="1">
    <source>
        <dbReference type="EMBL" id="KIP10561.1"/>
    </source>
</evidence>
<dbReference type="Proteomes" id="UP000053257">
    <property type="component" value="Unassembled WGS sequence"/>
</dbReference>